<name>R4Z2N7_9ACTN</name>
<evidence type="ECO:0000313" key="2">
    <source>
        <dbReference type="Proteomes" id="UP000018291"/>
    </source>
</evidence>
<dbReference type="HOGENOM" id="CLU_3286609_0_0_11"/>
<comment type="caution">
    <text evidence="1">The sequence shown here is derived from an EMBL/GenBank/DDBJ whole genome shotgun (WGS) entry which is preliminary data.</text>
</comment>
<dbReference type="EMBL" id="CANL01000018">
    <property type="protein sequence ID" value="CCM63551.1"/>
    <property type="molecule type" value="Genomic_DNA"/>
</dbReference>
<dbReference type="RefSeq" id="WP_012226289.1">
    <property type="nucleotide sequence ID" value="NZ_HG422565.1"/>
</dbReference>
<proteinExistence type="predicted"/>
<protein>
    <submittedName>
        <fullName evidence="1">Uncharacterized protein</fullName>
    </submittedName>
</protein>
<organism evidence="1 2">
    <name type="scientific">Candidatus Neomicrothrix parvicella RN1</name>
    <dbReference type="NCBI Taxonomy" id="1229780"/>
    <lineage>
        <taxon>Bacteria</taxon>
        <taxon>Bacillati</taxon>
        <taxon>Actinomycetota</taxon>
        <taxon>Acidimicrobiia</taxon>
        <taxon>Acidimicrobiales</taxon>
        <taxon>Microthrixaceae</taxon>
        <taxon>Candidatus Neomicrothrix</taxon>
    </lineage>
</organism>
<accession>R4Z2N7</accession>
<dbReference type="AlphaFoldDB" id="R4Z2N7"/>
<sequence>MAIELDHLVSVTRDNREGSHPAILVSMELITVPWGGGAAA</sequence>
<evidence type="ECO:0000313" key="1">
    <source>
        <dbReference type="EMBL" id="CCM63551.1"/>
    </source>
</evidence>
<reference evidence="1 2" key="1">
    <citation type="journal article" date="2013" name="ISME J.">
        <title>Metabolic model for the filamentous 'Candidatus Microthrix parvicella' based on genomic and metagenomic analyses.</title>
        <authorList>
            <person name="Jon McIlroy S."/>
            <person name="Kristiansen R."/>
            <person name="Albertsen M."/>
            <person name="Michael Karst S."/>
            <person name="Rossetti S."/>
            <person name="Lund Nielsen J."/>
            <person name="Tandoi V."/>
            <person name="James Seviour R."/>
            <person name="Nielsen P.H."/>
        </authorList>
    </citation>
    <scope>NUCLEOTIDE SEQUENCE [LARGE SCALE GENOMIC DNA]</scope>
    <source>
        <strain evidence="1 2">RN1</strain>
    </source>
</reference>
<gene>
    <name evidence="1" type="ORF">BN381_250044</name>
</gene>
<keyword evidence="2" id="KW-1185">Reference proteome</keyword>
<dbReference type="Proteomes" id="UP000018291">
    <property type="component" value="Unassembled WGS sequence"/>
</dbReference>